<sequence length="320" mass="34937">MAIIDIFNGDADGICALTQLRNAVPAVSKLVTGVKRDIQLMDQIEANAGDSITVLDVSLDKNRDGLNAALKAGANVFYCDHHYAGDIPKSDQLTTLINTAADVCTSLLINGHLKGRYVEWAITGAFGDNLKDSARRLAQPLGLSEQLLNRLESLGIYINYNGYGSNLEDLHFTPEDLYRQVSPYSSPFDFMNENRQSFEKLENGYRSDMASAANLSAEFVTASVAAFILPDQPWSRRVSGVYSNDLANATPDRAHAVLTEKTNGNYLISVRAPLENKIGADELCRSFPTGGGRAAAAGINDLPADQLNQFIDQFSEFYNR</sequence>
<dbReference type="EMBL" id="AAVT01000008">
    <property type="protein sequence ID" value="EAW30347.1"/>
    <property type="molecule type" value="Genomic_DNA"/>
</dbReference>
<proteinExistence type="predicted"/>
<dbReference type="InterPro" id="IPR038763">
    <property type="entry name" value="DHH_sf"/>
</dbReference>
<dbReference type="OrthoDB" id="5429547at2"/>
<keyword evidence="2" id="KW-1185">Reference proteome</keyword>
<dbReference type="SUPFAM" id="SSF64182">
    <property type="entry name" value="DHH phosphoesterases"/>
    <property type="match status" value="1"/>
</dbReference>
<dbReference type="Proteomes" id="UP000004931">
    <property type="component" value="Unassembled WGS sequence"/>
</dbReference>
<protein>
    <recommendedName>
        <fullName evidence="3">Acetyltransferase</fullName>
    </recommendedName>
</protein>
<dbReference type="eggNOG" id="COG0608">
    <property type="taxonomic scope" value="Bacteria"/>
</dbReference>
<gene>
    <name evidence="1" type="ORF">GP2143_09085</name>
</gene>
<organism evidence="1 2">
    <name type="scientific">marine gamma proteobacterium HTCC2143</name>
    <dbReference type="NCBI Taxonomy" id="247633"/>
    <lineage>
        <taxon>Bacteria</taxon>
        <taxon>Pseudomonadati</taxon>
        <taxon>Pseudomonadota</taxon>
        <taxon>Gammaproteobacteria</taxon>
        <taxon>Cellvibrionales</taxon>
        <taxon>Spongiibacteraceae</taxon>
        <taxon>BD1-7 clade</taxon>
    </lineage>
</organism>
<evidence type="ECO:0000313" key="1">
    <source>
        <dbReference type="EMBL" id="EAW30347.1"/>
    </source>
</evidence>
<dbReference type="AlphaFoldDB" id="A0YFD3"/>
<evidence type="ECO:0000313" key="2">
    <source>
        <dbReference type="Proteomes" id="UP000004931"/>
    </source>
</evidence>
<name>A0YFD3_9GAMM</name>
<reference evidence="1 2" key="1">
    <citation type="journal article" date="2010" name="J. Bacteriol.">
        <title>Genome sequence of the oligotrophic marine Gammaproteobacterium HTCC2143, isolated from the Oregon Coast.</title>
        <authorList>
            <person name="Oh H.M."/>
            <person name="Kang I."/>
            <person name="Ferriera S."/>
            <person name="Giovannoni S.J."/>
            <person name="Cho J.C."/>
        </authorList>
    </citation>
    <scope>NUCLEOTIDE SEQUENCE [LARGE SCALE GENOMIC DNA]</scope>
    <source>
        <strain evidence="1 2">HTCC2143</strain>
    </source>
</reference>
<evidence type="ECO:0008006" key="3">
    <source>
        <dbReference type="Google" id="ProtNLM"/>
    </source>
</evidence>
<accession>A0YFD3</accession>
<comment type="caution">
    <text evidence="1">The sequence shown here is derived from an EMBL/GenBank/DDBJ whole genome shotgun (WGS) entry which is preliminary data.</text>
</comment>
<dbReference type="STRING" id="247633.GP2143_09085"/>